<protein>
    <submittedName>
        <fullName evidence="1">Uncharacterized protein</fullName>
    </submittedName>
</protein>
<dbReference type="EMBL" id="JAADJZ010000008">
    <property type="protein sequence ID" value="KAF2872927.1"/>
    <property type="molecule type" value="Genomic_DNA"/>
</dbReference>
<evidence type="ECO:0000313" key="2">
    <source>
        <dbReference type="Proteomes" id="UP000481861"/>
    </source>
</evidence>
<dbReference type="OrthoDB" id="3787959at2759"/>
<dbReference type="AlphaFoldDB" id="A0A7C8IHB7"/>
<gene>
    <name evidence="1" type="ORF">BDV95DRAFT_568339</name>
</gene>
<dbReference type="PANTHER" id="PTHR10622:SF10">
    <property type="entry name" value="HET DOMAIN-CONTAINING PROTEIN"/>
    <property type="match status" value="1"/>
</dbReference>
<keyword evidence="2" id="KW-1185">Reference proteome</keyword>
<comment type="caution">
    <text evidence="1">The sequence shown here is derived from an EMBL/GenBank/DDBJ whole genome shotgun (WGS) entry which is preliminary data.</text>
</comment>
<accession>A0A7C8IHB7</accession>
<reference evidence="1 2" key="1">
    <citation type="submission" date="2020-01" db="EMBL/GenBank/DDBJ databases">
        <authorList>
            <consortium name="DOE Joint Genome Institute"/>
            <person name="Haridas S."/>
            <person name="Albert R."/>
            <person name="Binder M."/>
            <person name="Bloem J."/>
            <person name="Labutti K."/>
            <person name="Salamov A."/>
            <person name="Andreopoulos B."/>
            <person name="Baker S.E."/>
            <person name="Barry K."/>
            <person name="Bills G."/>
            <person name="Bluhm B.H."/>
            <person name="Cannon C."/>
            <person name="Castanera R."/>
            <person name="Culley D.E."/>
            <person name="Daum C."/>
            <person name="Ezra D."/>
            <person name="Gonzalez J.B."/>
            <person name="Henrissat B."/>
            <person name="Kuo A."/>
            <person name="Liang C."/>
            <person name="Lipzen A."/>
            <person name="Lutzoni F."/>
            <person name="Magnuson J."/>
            <person name="Mondo S."/>
            <person name="Nolan M."/>
            <person name="Ohm R."/>
            <person name="Pangilinan J."/>
            <person name="Park H.-J.H."/>
            <person name="Ramirez L."/>
            <person name="Alfaro M."/>
            <person name="Sun H."/>
            <person name="Tritt A."/>
            <person name="Yoshinaga Y."/>
            <person name="Zwiers L.-H.L."/>
            <person name="Turgeon B.G."/>
            <person name="Goodwin S.B."/>
            <person name="Spatafora J.W."/>
            <person name="Crous P.W."/>
            <person name="Grigoriev I.V."/>
        </authorList>
    </citation>
    <scope>NUCLEOTIDE SEQUENCE [LARGE SCALE GENOMIC DNA]</scope>
    <source>
        <strain evidence="1 2">CBS 611.86</strain>
    </source>
</reference>
<dbReference type="Proteomes" id="UP000481861">
    <property type="component" value="Unassembled WGS sequence"/>
</dbReference>
<organism evidence="1 2">
    <name type="scientific">Massariosphaeria phaeospora</name>
    <dbReference type="NCBI Taxonomy" id="100035"/>
    <lineage>
        <taxon>Eukaryota</taxon>
        <taxon>Fungi</taxon>
        <taxon>Dikarya</taxon>
        <taxon>Ascomycota</taxon>
        <taxon>Pezizomycotina</taxon>
        <taxon>Dothideomycetes</taxon>
        <taxon>Pleosporomycetidae</taxon>
        <taxon>Pleosporales</taxon>
        <taxon>Pleosporales incertae sedis</taxon>
        <taxon>Massariosphaeria</taxon>
    </lineage>
</organism>
<sequence length="218" mass="24910">MPLLYGEGPRAFHRLQLELLKQTSEHSMFCWALPQFDAERQFYHSSVLAPSPRVFRQYIQTYPVTKESESSTYEMTNRGLRISLYCLPQSDGRVIAILSCKQDGEHVGIWIRSVGNEQYQRVRKDELAVVDQDVITTARLQTIYITAEVLEQPRARGECQTRVGQINIDTRSGYRIERAVSGRSISFNFPQSGEWKSSEKVDSKHIRGAGIMGLHDPS</sequence>
<dbReference type="PANTHER" id="PTHR10622">
    <property type="entry name" value="HET DOMAIN-CONTAINING PROTEIN"/>
    <property type="match status" value="1"/>
</dbReference>
<proteinExistence type="predicted"/>
<name>A0A7C8IHB7_9PLEO</name>
<evidence type="ECO:0000313" key="1">
    <source>
        <dbReference type="EMBL" id="KAF2872927.1"/>
    </source>
</evidence>